<name>A0A0F5IYK8_9BACT</name>
<dbReference type="Proteomes" id="UP000033035">
    <property type="component" value="Unassembled WGS sequence"/>
</dbReference>
<dbReference type="Pfam" id="PF13149">
    <property type="entry name" value="Mfa_like_1"/>
    <property type="match status" value="1"/>
</dbReference>
<evidence type="ECO:0000313" key="2">
    <source>
        <dbReference type="Proteomes" id="UP000033035"/>
    </source>
</evidence>
<dbReference type="RefSeq" id="WP_044193159.1">
    <property type="nucleotide sequence ID" value="NZ_KE386763.1"/>
</dbReference>
<accession>A0A0F5IYK8</accession>
<comment type="caution">
    <text evidence="1">The sequence shown here is derived from an EMBL/GenBank/DDBJ whole genome shotgun (WGS) entry which is preliminary data.</text>
</comment>
<dbReference type="AlphaFoldDB" id="A0A0F5IYK8"/>
<gene>
    <name evidence="1" type="ORF">HMPREF1536_04099</name>
</gene>
<evidence type="ECO:0000313" key="1">
    <source>
        <dbReference type="EMBL" id="KKB50563.1"/>
    </source>
</evidence>
<dbReference type="InterPro" id="IPR025049">
    <property type="entry name" value="Mfa-like_1"/>
</dbReference>
<dbReference type="EMBL" id="AQHW01000020">
    <property type="protein sequence ID" value="KKB50563.1"/>
    <property type="molecule type" value="Genomic_DNA"/>
</dbReference>
<dbReference type="CDD" id="cd13121">
    <property type="entry name" value="BF2867_like_C"/>
    <property type="match status" value="1"/>
</dbReference>
<dbReference type="PROSITE" id="PS51257">
    <property type="entry name" value="PROKAR_LIPOPROTEIN"/>
    <property type="match status" value="1"/>
</dbReference>
<dbReference type="PATRIC" id="fig|1203610.3.peg.4177"/>
<organism evidence="1 2">
    <name type="scientific">Parabacteroides gordonii MS-1 = DSM 23371</name>
    <dbReference type="NCBI Taxonomy" id="1203610"/>
    <lineage>
        <taxon>Bacteria</taxon>
        <taxon>Pseudomonadati</taxon>
        <taxon>Bacteroidota</taxon>
        <taxon>Bacteroidia</taxon>
        <taxon>Bacteroidales</taxon>
        <taxon>Tannerellaceae</taxon>
        <taxon>Parabacteroides</taxon>
    </lineage>
</organism>
<dbReference type="HOGENOM" id="CLU_076292_0_0_10"/>
<protein>
    <recommendedName>
        <fullName evidence="3">Fimbrillin family protein</fullName>
    </recommendedName>
</protein>
<proteinExistence type="predicted"/>
<evidence type="ECO:0008006" key="3">
    <source>
        <dbReference type="Google" id="ProtNLM"/>
    </source>
</evidence>
<dbReference type="STRING" id="1203610.HMPREF1536_04099"/>
<dbReference type="Gene3D" id="2.60.40.2630">
    <property type="match status" value="1"/>
</dbReference>
<sequence>METKLLKTTQVVAFICTIILFSGCTKNIITLDIGDENKPTGDNNPDGTSLITFNASVEDRNLLTRAMSPMNQGIKSTLYAFDPSTLNGIKSTPSAQGLYITSSPGVLTGVNGYKMYLENGIFDFYAVSDNFSTIPPKFSAGKSEPLFNGIDYLWWHSPNLDVASSQVNIPVVYLHAATQVVIEITEGDSIRLNKLVSAMITPPESGASMELATGVIPPATKLDTPDKMGINGTLAQYIMLPLKISTPMSLTLEVMVNGENTSRTYTVDVPVPDGELKAGNSYLFNAIIDGNAVTFSSVNVKNWTEVDETGNPLYPTLK</sequence>
<reference evidence="1 2" key="1">
    <citation type="submission" date="2013-04" db="EMBL/GenBank/DDBJ databases">
        <title>The Genome Sequence of Parabacteroides gordonii DSM 23371.</title>
        <authorList>
            <consortium name="The Broad Institute Genomics Platform"/>
            <person name="Earl A."/>
            <person name="Ward D."/>
            <person name="Feldgarden M."/>
            <person name="Gevers D."/>
            <person name="Martens E."/>
            <person name="Sakamoto M."/>
            <person name="Benno Y."/>
            <person name="Suzuki N."/>
            <person name="Matsunaga N."/>
            <person name="Koshihara K."/>
            <person name="Seki M."/>
            <person name="Komiya H."/>
            <person name="Walker B."/>
            <person name="Young S."/>
            <person name="Zeng Q."/>
            <person name="Gargeya S."/>
            <person name="Fitzgerald M."/>
            <person name="Haas B."/>
            <person name="Abouelleil A."/>
            <person name="Allen A.W."/>
            <person name="Alvarado L."/>
            <person name="Arachchi H.M."/>
            <person name="Berlin A.M."/>
            <person name="Chapman S.B."/>
            <person name="Gainer-Dewar J."/>
            <person name="Goldberg J."/>
            <person name="Griggs A."/>
            <person name="Gujja S."/>
            <person name="Hansen M."/>
            <person name="Howarth C."/>
            <person name="Imamovic A."/>
            <person name="Ireland A."/>
            <person name="Larimer J."/>
            <person name="McCowan C."/>
            <person name="Murphy C."/>
            <person name="Pearson M."/>
            <person name="Poon T.W."/>
            <person name="Priest M."/>
            <person name="Roberts A."/>
            <person name="Saif S."/>
            <person name="Shea T."/>
            <person name="Sisk P."/>
            <person name="Sykes S."/>
            <person name="Wortman J."/>
            <person name="Nusbaum C."/>
            <person name="Birren B."/>
        </authorList>
    </citation>
    <scope>NUCLEOTIDE SEQUENCE [LARGE SCALE GENOMIC DNA]</scope>
    <source>
        <strain evidence="1 2">MS-1</strain>
    </source>
</reference>
<keyword evidence="2" id="KW-1185">Reference proteome</keyword>